<sequence length="241" mass="26929">MRNLTIELKKCKRTGILEVLPIIGLLGALYSFANFIVRKDVLLNLPLPPMDVLLTQLYGMIMVLNMFGIIVATTLTYNIEFQGSAIKKMYMLPFKTSSIFKNKFYILFVLLAVCIVLQNGALCIIGKIFLPSGTFDLLTLVKYTGYCFVSTLPVLAFMLLVSSRCENIWFTLGIGVAGFFSGMAMSLSDIAIFLINPFVLMMKPAVASTASIDMKVLILGFVETIIFFMVGWYLGKIKHYE</sequence>
<feature type="transmembrane region" description="Helical" evidence="1">
    <location>
        <begin position="216"/>
        <end position="235"/>
    </location>
</feature>
<feature type="transmembrane region" description="Helical" evidence="1">
    <location>
        <begin position="104"/>
        <end position="131"/>
    </location>
</feature>
<evidence type="ECO:0000313" key="3">
    <source>
        <dbReference type="Proteomes" id="UP000095453"/>
    </source>
</evidence>
<feature type="transmembrane region" description="Helical" evidence="1">
    <location>
        <begin position="57"/>
        <end position="79"/>
    </location>
</feature>
<proteinExistence type="predicted"/>
<dbReference type="Proteomes" id="UP000095453">
    <property type="component" value="Unassembled WGS sequence"/>
</dbReference>
<gene>
    <name evidence="2" type="ORF">ERS852444_00040</name>
</gene>
<dbReference type="Pfam" id="PF12730">
    <property type="entry name" value="ABC2_membrane_4"/>
    <property type="match status" value="1"/>
</dbReference>
<protein>
    <submittedName>
        <fullName evidence="2">Uncharacterized protein conserved in bacteria</fullName>
    </submittedName>
</protein>
<accession>A0A173QWP5</accession>
<dbReference type="CDD" id="cd21809">
    <property type="entry name" value="ABC-2_lan_permease-like"/>
    <property type="match status" value="1"/>
</dbReference>
<reference evidence="2 3" key="1">
    <citation type="submission" date="2015-09" db="EMBL/GenBank/DDBJ databases">
        <authorList>
            <consortium name="Pathogen Informatics"/>
        </authorList>
    </citation>
    <scope>NUCLEOTIDE SEQUENCE [LARGE SCALE GENOMIC DNA]</scope>
    <source>
        <strain evidence="2 3">2789STDY5608887</strain>
    </source>
</reference>
<name>A0A173QWP5_9FIRM</name>
<organism evidence="2 3">
    <name type="scientific">Roseburia inulinivorans</name>
    <dbReference type="NCBI Taxonomy" id="360807"/>
    <lineage>
        <taxon>Bacteria</taxon>
        <taxon>Bacillati</taxon>
        <taxon>Bacillota</taxon>
        <taxon>Clostridia</taxon>
        <taxon>Lachnospirales</taxon>
        <taxon>Lachnospiraceae</taxon>
        <taxon>Roseburia</taxon>
    </lineage>
</organism>
<keyword evidence="1" id="KW-1133">Transmembrane helix</keyword>
<feature type="transmembrane region" description="Helical" evidence="1">
    <location>
        <begin position="16"/>
        <end position="37"/>
    </location>
</feature>
<dbReference type="AlphaFoldDB" id="A0A173QWP5"/>
<feature type="transmembrane region" description="Helical" evidence="1">
    <location>
        <begin position="168"/>
        <end position="196"/>
    </location>
</feature>
<dbReference type="RefSeq" id="WP_055167222.1">
    <property type="nucleotide sequence ID" value="NZ_CYXX01000001.1"/>
</dbReference>
<feature type="transmembrane region" description="Helical" evidence="1">
    <location>
        <begin position="143"/>
        <end position="161"/>
    </location>
</feature>
<keyword evidence="1" id="KW-0472">Membrane</keyword>
<dbReference type="EMBL" id="CYXX01000001">
    <property type="protein sequence ID" value="CUM69698.1"/>
    <property type="molecule type" value="Genomic_DNA"/>
</dbReference>
<keyword evidence="1" id="KW-0812">Transmembrane</keyword>
<evidence type="ECO:0000256" key="1">
    <source>
        <dbReference type="SAM" id="Phobius"/>
    </source>
</evidence>
<evidence type="ECO:0000313" key="2">
    <source>
        <dbReference type="EMBL" id="CUM69698.1"/>
    </source>
</evidence>